<comment type="caution">
    <text evidence="2">The sequence shown here is derived from an EMBL/GenBank/DDBJ whole genome shotgun (WGS) entry which is preliminary data.</text>
</comment>
<evidence type="ECO:0000259" key="1">
    <source>
        <dbReference type="PROSITE" id="PS51387"/>
    </source>
</evidence>
<feature type="non-terminal residue" evidence="2">
    <location>
        <position position="177"/>
    </location>
</feature>
<keyword evidence="3" id="KW-1185">Reference proteome</keyword>
<dbReference type="InterPro" id="IPR016169">
    <property type="entry name" value="FAD-bd_PCMH_sub2"/>
</dbReference>
<dbReference type="Pfam" id="PF01565">
    <property type="entry name" value="FAD_binding_4"/>
    <property type="match status" value="1"/>
</dbReference>
<organism evidence="2 3">
    <name type="scientific">Micromonospora solifontis</name>
    <dbReference type="NCBI Taxonomy" id="2487138"/>
    <lineage>
        <taxon>Bacteria</taxon>
        <taxon>Bacillati</taxon>
        <taxon>Actinomycetota</taxon>
        <taxon>Actinomycetes</taxon>
        <taxon>Micromonosporales</taxon>
        <taxon>Micromonosporaceae</taxon>
        <taxon>Micromonospora</taxon>
    </lineage>
</organism>
<evidence type="ECO:0000313" key="3">
    <source>
        <dbReference type="Proteomes" id="UP000280698"/>
    </source>
</evidence>
<protein>
    <submittedName>
        <fullName evidence="2">FAD-binding oxidoreductase</fullName>
    </submittedName>
</protein>
<reference evidence="2 3" key="1">
    <citation type="submission" date="2018-11" db="EMBL/GenBank/DDBJ databases">
        <title>Micromonospora sp. PPF5-17, a new actinomycetes isolated from a hot spring soil.</title>
        <authorList>
            <person name="Thawai C."/>
        </authorList>
    </citation>
    <scope>NUCLEOTIDE SEQUENCE [LARGE SCALE GENOMIC DNA]</scope>
    <source>
        <strain evidence="2 3">PPF5-17</strain>
    </source>
</reference>
<feature type="domain" description="FAD-binding PCMH-type" evidence="1">
    <location>
        <begin position="54"/>
        <end position="177"/>
    </location>
</feature>
<dbReference type="PANTHER" id="PTHR11748">
    <property type="entry name" value="D-LACTATE DEHYDROGENASE"/>
    <property type="match status" value="1"/>
</dbReference>
<dbReference type="PANTHER" id="PTHR11748:SF119">
    <property type="entry name" value="D-2-HYDROXYGLUTARATE DEHYDROGENASE"/>
    <property type="match status" value="1"/>
</dbReference>
<dbReference type="InterPro" id="IPR016166">
    <property type="entry name" value="FAD-bd_PCMH"/>
</dbReference>
<dbReference type="SUPFAM" id="SSF56176">
    <property type="entry name" value="FAD-binding/transporter-associated domain-like"/>
    <property type="match status" value="1"/>
</dbReference>
<dbReference type="PROSITE" id="PS51387">
    <property type="entry name" value="FAD_PCMH"/>
    <property type="match status" value="1"/>
</dbReference>
<gene>
    <name evidence="2" type="ORF">EFE23_24935</name>
</gene>
<sequence length="177" mass="18686">MTEILLPEPVLRPPEPAHHVDLAALAAELSAAVDGEVRFDAGSRAAYSTDASNYRQIPLGVVVPRTVEAAVAAIAVCRRHRAPLTSRGGGTSLAGECTNTAVVLDWSKYCHRLLEVDEQARTCLVEPGIVLDQLNAQLKPTGLEFGPRPATHNHCTLGGMLGNNSCGATAQRTGKTV</sequence>
<name>A0ABX9W9F0_9ACTN</name>
<dbReference type="Gene3D" id="3.30.465.10">
    <property type="match status" value="1"/>
</dbReference>
<dbReference type="Proteomes" id="UP000280698">
    <property type="component" value="Unassembled WGS sequence"/>
</dbReference>
<dbReference type="RefSeq" id="WP_148058525.1">
    <property type="nucleotide sequence ID" value="NZ_JAAHBY010000110.1"/>
</dbReference>
<proteinExistence type="predicted"/>
<evidence type="ECO:0000313" key="2">
    <source>
        <dbReference type="EMBL" id="RNL89435.1"/>
    </source>
</evidence>
<accession>A0ABX9W9F0</accession>
<dbReference type="InterPro" id="IPR006094">
    <property type="entry name" value="Oxid_FAD_bind_N"/>
</dbReference>
<dbReference type="InterPro" id="IPR036318">
    <property type="entry name" value="FAD-bd_PCMH-like_sf"/>
</dbReference>
<dbReference type="EMBL" id="RJLN01000110">
    <property type="protein sequence ID" value="RNL89435.1"/>
    <property type="molecule type" value="Genomic_DNA"/>
</dbReference>